<feature type="transmembrane region" description="Helical" evidence="10">
    <location>
        <begin position="195"/>
        <end position="217"/>
    </location>
</feature>
<evidence type="ECO:0000313" key="12">
    <source>
        <dbReference type="Proteomes" id="UP000266177"/>
    </source>
</evidence>
<comment type="subcellular location">
    <subcellularLocation>
        <location evidence="1">Cell membrane</location>
        <topology evidence="1">Multi-pass membrane protein</topology>
    </subcellularLocation>
</comment>
<feature type="transmembrane region" description="Helical" evidence="10">
    <location>
        <begin position="12"/>
        <end position="34"/>
    </location>
</feature>
<keyword evidence="5 10" id="KW-0812">Transmembrane</keyword>
<keyword evidence="8" id="KW-0406">Ion transport</keyword>
<evidence type="ECO:0000313" key="11">
    <source>
        <dbReference type="EMBL" id="RJG21468.1"/>
    </source>
</evidence>
<keyword evidence="9 10" id="KW-0472">Membrane</keyword>
<dbReference type="Proteomes" id="UP000266177">
    <property type="component" value="Unassembled WGS sequence"/>
</dbReference>
<dbReference type="NCBIfam" id="TIGR00933">
    <property type="entry name" value="2a38"/>
    <property type="match status" value="1"/>
</dbReference>
<dbReference type="OrthoDB" id="9810952at2"/>
<evidence type="ECO:0000256" key="6">
    <source>
        <dbReference type="ARBA" id="ARBA00022958"/>
    </source>
</evidence>
<keyword evidence="2" id="KW-0813">Transport</keyword>
<keyword evidence="6" id="KW-0630">Potassium</keyword>
<evidence type="ECO:0000256" key="2">
    <source>
        <dbReference type="ARBA" id="ARBA00022448"/>
    </source>
</evidence>
<proteinExistence type="predicted"/>
<dbReference type="GO" id="GO:0005886">
    <property type="term" value="C:plasma membrane"/>
    <property type="evidence" value="ECO:0007669"/>
    <property type="project" value="UniProtKB-SubCell"/>
</dbReference>
<evidence type="ECO:0000256" key="4">
    <source>
        <dbReference type="ARBA" id="ARBA00022538"/>
    </source>
</evidence>
<dbReference type="InterPro" id="IPR004772">
    <property type="entry name" value="TrkH"/>
</dbReference>
<name>A0A3A3GCP0_PANTH</name>
<evidence type="ECO:0000256" key="3">
    <source>
        <dbReference type="ARBA" id="ARBA00022475"/>
    </source>
</evidence>
<feature type="transmembrane region" description="Helical" evidence="10">
    <location>
        <begin position="294"/>
        <end position="325"/>
    </location>
</feature>
<feature type="transmembrane region" description="Helical" evidence="10">
    <location>
        <begin position="132"/>
        <end position="151"/>
    </location>
</feature>
<dbReference type="Pfam" id="PF02386">
    <property type="entry name" value="TrkH"/>
    <property type="match status" value="1"/>
</dbReference>
<dbReference type="RefSeq" id="WP_119795540.1">
    <property type="nucleotide sequence ID" value="NZ_QYZD01000024.1"/>
</dbReference>
<feature type="transmembrane region" description="Helical" evidence="10">
    <location>
        <begin position="229"/>
        <end position="248"/>
    </location>
</feature>
<accession>A0A3A3GCP0</accession>
<dbReference type="AlphaFoldDB" id="A0A3A3GCP0"/>
<dbReference type="PANTHER" id="PTHR32024">
    <property type="entry name" value="TRK SYSTEM POTASSIUM UPTAKE PROTEIN TRKG-RELATED"/>
    <property type="match status" value="1"/>
</dbReference>
<feature type="transmembrane region" description="Helical" evidence="10">
    <location>
        <begin position="46"/>
        <end position="65"/>
    </location>
</feature>
<evidence type="ECO:0000256" key="5">
    <source>
        <dbReference type="ARBA" id="ARBA00022692"/>
    </source>
</evidence>
<feature type="transmembrane region" description="Helical" evidence="10">
    <location>
        <begin position="77"/>
        <end position="101"/>
    </location>
</feature>
<evidence type="ECO:0000256" key="8">
    <source>
        <dbReference type="ARBA" id="ARBA00023065"/>
    </source>
</evidence>
<evidence type="ECO:0000256" key="9">
    <source>
        <dbReference type="ARBA" id="ARBA00023136"/>
    </source>
</evidence>
<sequence>MTLLKKRKLHWTPARVLVTGFLFIISIGTLLLMLPISLMEGHSLSFVDALFTATSAVCVTGLVVVDVGTTFSPFGQGVIISLVQIGGIGFMSVALLFYLMLGKKISLRERLILQESINANSMEGIVRTIRRVIIFVVIIQSSATVVLTLHWGRTMPLGQSFTYSLFHSISLFNNAGFDLFGDSFQQFAEDGVTNLVAFFLVIAGGLGFIVLAELYDYPKKRRLSLHSKVVLSMTAFLVVGGALLLFIFEFSNSYTLGSMSWEGKLYASFFQSVSARSSGTVTLDVGDMRQVTQFFLIMLMFVGASPGSAGGGIKTTTFAILMAAVYAMLKGREDAVLFRHRLPKDLIIKALTVIFLALFMVLSVSMLLAVTEDVPFISILFDTVSAVATVGMSMGLTPDLSPFGKLVIAMTMFIGRIGPMTLAYALGNRREQSLYRYPEGKIMIG</sequence>
<keyword evidence="3" id="KW-1003">Cell membrane</keyword>
<feature type="transmembrane region" description="Helical" evidence="10">
    <location>
        <begin position="406"/>
        <end position="426"/>
    </location>
</feature>
<keyword evidence="4" id="KW-0633">Potassium transport</keyword>
<dbReference type="GO" id="GO:0015379">
    <property type="term" value="F:potassium:chloride symporter activity"/>
    <property type="evidence" value="ECO:0007669"/>
    <property type="project" value="InterPro"/>
</dbReference>
<evidence type="ECO:0000256" key="7">
    <source>
        <dbReference type="ARBA" id="ARBA00022989"/>
    </source>
</evidence>
<evidence type="ECO:0000256" key="10">
    <source>
        <dbReference type="SAM" id="Phobius"/>
    </source>
</evidence>
<protein>
    <submittedName>
        <fullName evidence="11">Trk family potassium uptake protein</fullName>
    </submittedName>
</protein>
<dbReference type="PANTHER" id="PTHR32024:SF1">
    <property type="entry name" value="KTR SYSTEM POTASSIUM UPTAKE PROTEIN B"/>
    <property type="match status" value="1"/>
</dbReference>
<dbReference type="EMBL" id="QYZD01000024">
    <property type="protein sequence ID" value="RJG21468.1"/>
    <property type="molecule type" value="Genomic_DNA"/>
</dbReference>
<keyword evidence="7 10" id="KW-1133">Transmembrane helix</keyword>
<dbReference type="InterPro" id="IPR003445">
    <property type="entry name" value="Cat_transpt"/>
</dbReference>
<reference evidence="11 12" key="1">
    <citation type="submission" date="2018-09" db="EMBL/GenBank/DDBJ databases">
        <title>Paenibacillus SK2017-BO5.</title>
        <authorList>
            <person name="Piskunova J.V."/>
            <person name="Dubiley S.A."/>
            <person name="Severinov K.V."/>
        </authorList>
    </citation>
    <scope>NUCLEOTIDE SEQUENCE [LARGE SCALE GENOMIC DNA]</scope>
    <source>
        <strain evidence="11 12">BO5</strain>
    </source>
</reference>
<gene>
    <name evidence="11" type="ORF">DQX05_21625</name>
</gene>
<evidence type="ECO:0000256" key="1">
    <source>
        <dbReference type="ARBA" id="ARBA00004651"/>
    </source>
</evidence>
<feature type="transmembrane region" description="Helical" evidence="10">
    <location>
        <begin position="346"/>
        <end position="370"/>
    </location>
</feature>
<organism evidence="11 12">
    <name type="scientific">Paenibacillus thiaminolyticus</name>
    <name type="common">Bacillus thiaminolyticus</name>
    <dbReference type="NCBI Taxonomy" id="49283"/>
    <lineage>
        <taxon>Bacteria</taxon>
        <taxon>Bacillati</taxon>
        <taxon>Bacillota</taxon>
        <taxon>Bacilli</taxon>
        <taxon>Bacillales</taxon>
        <taxon>Paenibacillaceae</taxon>
        <taxon>Paenibacillus</taxon>
    </lineage>
</organism>
<comment type="caution">
    <text evidence="11">The sequence shown here is derived from an EMBL/GenBank/DDBJ whole genome shotgun (WGS) entry which is preliminary data.</text>
</comment>